<dbReference type="FunFam" id="1.20.1270.220:FF:000001">
    <property type="entry name" value="bromodomain-containing protein 2 isoform X1"/>
    <property type="match status" value="1"/>
</dbReference>
<feature type="compositionally biased region" description="Polar residues" evidence="4">
    <location>
        <begin position="893"/>
        <end position="902"/>
    </location>
</feature>
<feature type="region of interest" description="Disordered" evidence="4">
    <location>
        <begin position="186"/>
        <end position="263"/>
    </location>
</feature>
<feature type="compositionally biased region" description="Acidic residues" evidence="4">
    <location>
        <begin position="503"/>
        <end position="515"/>
    </location>
</feature>
<keyword evidence="1" id="KW-0677">Repeat</keyword>
<dbReference type="Pfam" id="PF00439">
    <property type="entry name" value="Bromodomain"/>
    <property type="match status" value="2"/>
</dbReference>
<feature type="region of interest" description="Disordered" evidence="4">
    <location>
        <begin position="495"/>
        <end position="521"/>
    </location>
</feature>
<keyword evidence="2 3" id="KW-0103">Bromodomain</keyword>
<feature type="region of interest" description="Disordered" evidence="4">
    <location>
        <begin position="715"/>
        <end position="1059"/>
    </location>
</feature>
<dbReference type="GO" id="GO:0000785">
    <property type="term" value="C:chromatin"/>
    <property type="evidence" value="ECO:0007669"/>
    <property type="project" value="TreeGrafter"/>
</dbReference>
<dbReference type="Gene3D" id="1.20.920.10">
    <property type="entry name" value="Bromodomain-like"/>
    <property type="match status" value="2"/>
</dbReference>
<feature type="compositionally biased region" description="Basic residues" evidence="4">
    <location>
        <begin position="715"/>
        <end position="726"/>
    </location>
</feature>
<dbReference type="PANTHER" id="PTHR22880:SF225">
    <property type="entry name" value="BROMODOMAIN-CONTAINING PROTEIN BET-1-RELATED"/>
    <property type="match status" value="1"/>
</dbReference>
<evidence type="ECO:0000256" key="1">
    <source>
        <dbReference type="ARBA" id="ARBA00022737"/>
    </source>
</evidence>
<dbReference type="InterPro" id="IPR027353">
    <property type="entry name" value="NET_dom"/>
</dbReference>
<feature type="region of interest" description="Disordered" evidence="4">
    <location>
        <begin position="1"/>
        <end position="77"/>
    </location>
</feature>
<proteinExistence type="predicted"/>
<dbReference type="FunFam" id="1.20.920.10:FF:000003">
    <property type="entry name" value="Bromodomain-containing protein 2"/>
    <property type="match status" value="1"/>
</dbReference>
<evidence type="ECO:0000256" key="2">
    <source>
        <dbReference type="ARBA" id="ARBA00023117"/>
    </source>
</evidence>
<comment type="caution">
    <text evidence="7">The sequence shown here is derived from an EMBL/GenBank/DDBJ whole genome shotgun (WGS) entry which is preliminary data.</text>
</comment>
<dbReference type="GO" id="GO:0005634">
    <property type="term" value="C:nucleus"/>
    <property type="evidence" value="ECO:0007669"/>
    <property type="project" value="TreeGrafter"/>
</dbReference>
<dbReference type="Pfam" id="PF17035">
    <property type="entry name" value="BET"/>
    <property type="match status" value="1"/>
</dbReference>
<gene>
    <name evidence="7" type="ORF">LSH36_790g01034</name>
</gene>
<dbReference type="InterPro" id="IPR038336">
    <property type="entry name" value="NET_sf"/>
</dbReference>
<dbReference type="EMBL" id="JAODUP010000790">
    <property type="protein sequence ID" value="KAK2144060.1"/>
    <property type="molecule type" value="Genomic_DNA"/>
</dbReference>
<dbReference type="SMART" id="SM00297">
    <property type="entry name" value="BROMO"/>
    <property type="match status" value="2"/>
</dbReference>
<feature type="region of interest" description="Disordered" evidence="4">
    <location>
        <begin position="1104"/>
        <end position="1221"/>
    </location>
</feature>
<protein>
    <submittedName>
        <fullName evidence="7">Uncharacterized protein</fullName>
    </submittedName>
</protein>
<evidence type="ECO:0000313" key="7">
    <source>
        <dbReference type="EMBL" id="KAK2144060.1"/>
    </source>
</evidence>
<reference evidence="7" key="1">
    <citation type="journal article" date="2023" name="Mol. Biol. Evol.">
        <title>Third-Generation Sequencing Reveals the Adaptive Role of the Epigenome in Three Deep-Sea Polychaetes.</title>
        <authorList>
            <person name="Perez M."/>
            <person name="Aroh O."/>
            <person name="Sun Y."/>
            <person name="Lan Y."/>
            <person name="Juniper S.K."/>
            <person name="Young C.R."/>
            <person name="Angers B."/>
            <person name="Qian P.Y."/>
        </authorList>
    </citation>
    <scope>NUCLEOTIDE SEQUENCE</scope>
    <source>
        <strain evidence="7">P08H-3</strain>
    </source>
</reference>
<dbReference type="CDD" id="cd05498">
    <property type="entry name" value="Bromo_Brdt_II_like"/>
    <property type="match status" value="1"/>
</dbReference>
<dbReference type="PROSITE" id="PS51525">
    <property type="entry name" value="NET"/>
    <property type="match status" value="1"/>
</dbReference>
<dbReference type="InterPro" id="IPR001487">
    <property type="entry name" value="Bromodomain"/>
</dbReference>
<evidence type="ECO:0000313" key="8">
    <source>
        <dbReference type="Proteomes" id="UP001208570"/>
    </source>
</evidence>
<feature type="compositionally biased region" description="Polar residues" evidence="4">
    <location>
        <begin position="832"/>
        <end position="848"/>
    </location>
</feature>
<dbReference type="InterPro" id="IPR043509">
    <property type="entry name" value="Bromo_Brdt_II"/>
</dbReference>
<feature type="compositionally biased region" description="Polar residues" evidence="4">
    <location>
        <begin position="867"/>
        <end position="881"/>
    </location>
</feature>
<name>A0AAD9J168_9ANNE</name>
<feature type="compositionally biased region" description="Polar residues" evidence="4">
    <location>
        <begin position="983"/>
        <end position="993"/>
    </location>
</feature>
<dbReference type="GO" id="GO:0006355">
    <property type="term" value="P:regulation of DNA-templated transcription"/>
    <property type="evidence" value="ECO:0007669"/>
    <property type="project" value="TreeGrafter"/>
</dbReference>
<dbReference type="PANTHER" id="PTHR22880">
    <property type="entry name" value="FALZ-RELATED BROMODOMAIN-CONTAINING PROTEINS"/>
    <property type="match status" value="1"/>
</dbReference>
<accession>A0AAD9J168</accession>
<dbReference type="PROSITE" id="PS00633">
    <property type="entry name" value="BROMODOMAIN_1"/>
    <property type="match status" value="2"/>
</dbReference>
<feature type="compositionally biased region" description="Low complexity" evidence="4">
    <location>
        <begin position="201"/>
        <end position="227"/>
    </location>
</feature>
<dbReference type="Pfam" id="PF17105">
    <property type="entry name" value="BRD4_CDT"/>
    <property type="match status" value="1"/>
</dbReference>
<feature type="compositionally biased region" description="Basic residues" evidence="4">
    <location>
        <begin position="600"/>
        <end position="626"/>
    </location>
</feature>
<feature type="compositionally biased region" description="Basic and acidic residues" evidence="4">
    <location>
        <begin position="558"/>
        <end position="572"/>
    </location>
</feature>
<feature type="domain" description="NET" evidence="6">
    <location>
        <begin position="638"/>
        <end position="720"/>
    </location>
</feature>
<dbReference type="InterPro" id="IPR018359">
    <property type="entry name" value="Bromodomain_CS"/>
</dbReference>
<feature type="compositionally biased region" description="Low complexity" evidence="4">
    <location>
        <begin position="928"/>
        <end position="950"/>
    </location>
</feature>
<feature type="compositionally biased region" description="Basic and acidic residues" evidence="4">
    <location>
        <begin position="1104"/>
        <end position="1157"/>
    </location>
</feature>
<dbReference type="InterPro" id="IPR050935">
    <property type="entry name" value="Bromo_chromatin_reader"/>
</dbReference>
<evidence type="ECO:0000259" key="6">
    <source>
        <dbReference type="PROSITE" id="PS51525"/>
    </source>
</evidence>
<feature type="region of interest" description="Disordered" evidence="4">
    <location>
        <begin position="550"/>
        <end position="647"/>
    </location>
</feature>
<feature type="compositionally biased region" description="Polar residues" evidence="4">
    <location>
        <begin position="32"/>
        <end position="46"/>
    </location>
</feature>
<dbReference type="InterPro" id="IPR036427">
    <property type="entry name" value="Bromodomain-like_sf"/>
</dbReference>
<feature type="region of interest" description="Disordered" evidence="4">
    <location>
        <begin position="279"/>
        <end position="363"/>
    </location>
</feature>
<dbReference type="InterPro" id="IPR043508">
    <property type="entry name" value="Bromo_Brdt_I"/>
</dbReference>
<feature type="compositionally biased region" description="Polar residues" evidence="4">
    <location>
        <begin position="573"/>
        <end position="585"/>
    </location>
</feature>
<sequence>MVQLTQETGEHTRAVKQGASGKMSSMKAPTAPSANKPPTANGTDQISSDSGGEGFGGDNSYKTIVHPPTTNPRRPGRMTNQLLHLQKVVLKTLWRHQFAWPFHQPVDSVQLNLPDYYKIIKHPMDMGTIKKRLESNYYYSAQECIQDFQRMFTNCYTYNKPGEDIVIMCQTLEKVFLQKLAGMPQEEQELSKPVKKPKGRTTISAPATSTITSNANTGTITSSNSNAVPEIPTPPASLVSSLPVASPVEPSATSTASPASVVAPPTPTLGQAVPNVANSQPIIGVTPPSQPIKTKKGVKRKADTTTPTQIVVPPSAPYDPPYEPTSAKPGGIPSRRESARQIKKPKKDLPDDQAQHSVKGKRKPMSEQLKYCANILKELFAKKHAGYAWPFYKPVDASTLGLHDYHEIIKKPMDLGSIRRKMEAQEYSSAQDFAEDVRLIFTNCYRYNPPESDVVMMAKKLQDVFEMKYARMPDEPAHAVTSDLDMSVAEGSHDGASIKEDLSEADVSESEDSEEEREKRLKQLQEQLKALQEELGKFTEEHLLKCREKRERKRNKKLQRDAEDKKSIHSEHTVVQVTTESSIQMPSVPPAIETVATKAKPSKANRQKTPTQKRPRGSNKTNKKKNTSAPVIQPFAFDSDDEDNAKPMTYDEKRQLSLDINKLPGDKLGRVVHIIQSREPSLKDSNPDEIEIDFETLKPSTLRELEAYVMSCLKKKPRKPYTKKVGKSKEEAQLEKRQELERRLEDVKGQLGTSQSKKTPKKGDKSHGDVAEGSRLSASSSSSTDTDSSSDSSSSSSSDTSESESGPKAKVSKATAGQTGLGRGGKSLPGPMTSTPITNTAISRTGLPSVTLGGGQAPPVTPVSKHQPVSNVATSSVSTPVTPARPVGHVLPQQPSRPTGTATAKPKPHHTISGPSSALGALLTQPLPSSVNGTSTNSSTITPPVTTAPLLGGGGGTTTPKPSTPPPPLLPQHPVSKPVTSGPIGNNEKSSSPPNGPPILEKAASIKDPYRFTSREDSNSPKPVQKPAPPGATISSSGVGVTFGAGQGSNKSAAPGISDSKAAQLKKDVKIKNIGSWSNLANLAKNNTPSSAKKVATMQSFEQFRKQAKEKEERERARKEKEELRKMQQEQEKLTRIRLEQEKIREREEEEALDRAHKVASQQEESRRQKVSPSHTNAEAAKKDMERRREMERRRRAAAAMANSIDMNEQSDLMASFEETL</sequence>
<dbReference type="SUPFAM" id="SSF47370">
    <property type="entry name" value="Bromodomain"/>
    <property type="match status" value="2"/>
</dbReference>
<dbReference type="Proteomes" id="UP001208570">
    <property type="component" value="Unassembled WGS sequence"/>
</dbReference>
<dbReference type="AlphaFoldDB" id="A0AAD9J168"/>
<dbReference type="Gene3D" id="1.20.1270.220">
    <property type="match status" value="1"/>
</dbReference>
<feature type="compositionally biased region" description="Basic and acidic residues" evidence="4">
    <location>
        <begin position="1180"/>
        <end position="1193"/>
    </location>
</feature>
<feature type="domain" description="Bromo" evidence="5">
    <location>
        <begin position="94"/>
        <end position="166"/>
    </location>
</feature>
<feature type="compositionally biased region" description="Basic and acidic residues" evidence="4">
    <location>
        <begin position="1004"/>
        <end position="1019"/>
    </location>
</feature>
<feature type="compositionally biased region" description="Low complexity" evidence="4">
    <location>
        <begin position="779"/>
        <end position="804"/>
    </location>
</feature>
<feature type="domain" description="Bromo" evidence="5">
    <location>
        <begin position="383"/>
        <end position="455"/>
    </location>
</feature>
<keyword evidence="8" id="KW-1185">Reference proteome</keyword>
<evidence type="ECO:0000256" key="4">
    <source>
        <dbReference type="SAM" id="MobiDB-lite"/>
    </source>
</evidence>
<dbReference type="InterPro" id="IPR031354">
    <property type="entry name" value="BRD4_CDT"/>
</dbReference>
<feature type="compositionally biased region" description="Pro residues" evidence="4">
    <location>
        <begin position="962"/>
        <end position="971"/>
    </location>
</feature>
<feature type="compositionally biased region" description="Basic and acidic residues" evidence="4">
    <location>
        <begin position="727"/>
        <end position="748"/>
    </location>
</feature>
<feature type="compositionally biased region" description="Basic and acidic residues" evidence="4">
    <location>
        <begin position="761"/>
        <end position="772"/>
    </location>
</feature>
<dbReference type="PROSITE" id="PS50014">
    <property type="entry name" value="BROMODOMAIN_2"/>
    <property type="match status" value="2"/>
</dbReference>
<organism evidence="7 8">
    <name type="scientific">Paralvinella palmiformis</name>
    <dbReference type="NCBI Taxonomy" id="53620"/>
    <lineage>
        <taxon>Eukaryota</taxon>
        <taxon>Metazoa</taxon>
        <taxon>Spiralia</taxon>
        <taxon>Lophotrochozoa</taxon>
        <taxon>Annelida</taxon>
        <taxon>Polychaeta</taxon>
        <taxon>Sedentaria</taxon>
        <taxon>Canalipalpata</taxon>
        <taxon>Terebellida</taxon>
        <taxon>Terebelliformia</taxon>
        <taxon>Alvinellidae</taxon>
        <taxon>Paralvinella</taxon>
    </lineage>
</organism>
<dbReference type="PRINTS" id="PR00503">
    <property type="entry name" value="BROMODOMAIN"/>
</dbReference>
<feature type="compositionally biased region" description="Pro residues" evidence="4">
    <location>
        <begin position="314"/>
        <end position="323"/>
    </location>
</feature>
<feature type="compositionally biased region" description="Low complexity" evidence="4">
    <location>
        <begin position="236"/>
        <end position="263"/>
    </location>
</feature>
<dbReference type="FunFam" id="1.20.920.10:FF:000002">
    <property type="entry name" value="Bromodomain-containing protein 4"/>
    <property type="match status" value="1"/>
</dbReference>
<dbReference type="CDD" id="cd05497">
    <property type="entry name" value="Bromo_Brdt_I_like"/>
    <property type="match status" value="1"/>
</dbReference>
<evidence type="ECO:0000256" key="3">
    <source>
        <dbReference type="PROSITE-ProRule" id="PRU00035"/>
    </source>
</evidence>
<evidence type="ECO:0000259" key="5">
    <source>
        <dbReference type="PROSITE" id="PS50014"/>
    </source>
</evidence>
<dbReference type="GO" id="GO:0006338">
    <property type="term" value="P:chromatin remodeling"/>
    <property type="evidence" value="ECO:0007669"/>
    <property type="project" value="TreeGrafter"/>
</dbReference>